<keyword evidence="7" id="KW-1185">Reference proteome</keyword>
<dbReference type="InterPro" id="IPR036318">
    <property type="entry name" value="FAD-bd_PCMH-like_sf"/>
</dbReference>
<reference evidence="6" key="2">
    <citation type="submission" date="2021-02" db="EMBL/GenBank/DDBJ databases">
        <title>Aspergillus chevalieri M1 genome sequence.</title>
        <authorList>
            <person name="Kadooka C."/>
            <person name="Mori K."/>
            <person name="Futagami T."/>
        </authorList>
    </citation>
    <scope>NUCLEOTIDE SEQUENCE</scope>
    <source>
        <strain evidence="6">M1</strain>
    </source>
</reference>
<dbReference type="Proteomes" id="UP000637239">
    <property type="component" value="Chromosome 3"/>
</dbReference>
<dbReference type="AlphaFoldDB" id="A0A7R7ZMF0"/>
<evidence type="ECO:0000256" key="3">
    <source>
        <dbReference type="ARBA" id="ARBA00022827"/>
    </source>
</evidence>
<keyword evidence="2" id="KW-0285">Flavoprotein</keyword>
<dbReference type="SUPFAM" id="SSF56176">
    <property type="entry name" value="FAD-binding/transporter-associated domain-like"/>
    <property type="match status" value="1"/>
</dbReference>
<organism evidence="6 7">
    <name type="scientific">Aspergillus chevalieri</name>
    <name type="common">Eurotium chevalieri</name>
    <dbReference type="NCBI Taxonomy" id="182096"/>
    <lineage>
        <taxon>Eukaryota</taxon>
        <taxon>Fungi</taxon>
        <taxon>Dikarya</taxon>
        <taxon>Ascomycota</taxon>
        <taxon>Pezizomycotina</taxon>
        <taxon>Eurotiomycetes</taxon>
        <taxon>Eurotiomycetidae</taxon>
        <taxon>Eurotiales</taxon>
        <taxon>Aspergillaceae</taxon>
        <taxon>Aspergillus</taxon>
        <taxon>Aspergillus subgen. Aspergillus</taxon>
    </lineage>
</organism>
<gene>
    <name evidence="6" type="ORF">ACHE_31410S</name>
</gene>
<feature type="domain" description="FAD linked oxidase N-terminal" evidence="5">
    <location>
        <begin position="17"/>
        <end position="77"/>
    </location>
</feature>
<keyword evidence="3" id="KW-0274">FAD</keyword>
<accession>A0A7R7ZMF0</accession>
<dbReference type="PANTHER" id="PTHR42973:SF54">
    <property type="entry name" value="FAD-BINDING PCMH-TYPE DOMAIN-CONTAINING PROTEIN"/>
    <property type="match status" value="1"/>
</dbReference>
<dbReference type="GO" id="GO:0016491">
    <property type="term" value="F:oxidoreductase activity"/>
    <property type="evidence" value="ECO:0007669"/>
    <property type="project" value="UniProtKB-KW"/>
</dbReference>
<keyword evidence="4" id="KW-0560">Oxidoreductase</keyword>
<name>A0A7R7ZMF0_ASPCH</name>
<evidence type="ECO:0000259" key="5">
    <source>
        <dbReference type="Pfam" id="PF01565"/>
    </source>
</evidence>
<dbReference type="EMBL" id="AP024418">
    <property type="protein sequence ID" value="BCR87423.1"/>
    <property type="molecule type" value="Genomic_DNA"/>
</dbReference>
<evidence type="ECO:0000313" key="7">
    <source>
        <dbReference type="Proteomes" id="UP000637239"/>
    </source>
</evidence>
<evidence type="ECO:0000256" key="2">
    <source>
        <dbReference type="ARBA" id="ARBA00022630"/>
    </source>
</evidence>
<dbReference type="KEGG" id="ache:ACHE_31410S"/>
<reference evidence="6" key="1">
    <citation type="submission" date="2021-01" db="EMBL/GenBank/DDBJ databases">
        <authorList>
            <consortium name="Aspergillus chevalieri M1 genome sequencing consortium"/>
            <person name="Kazuki M."/>
            <person name="Futagami T."/>
        </authorList>
    </citation>
    <scope>NUCLEOTIDE SEQUENCE</scope>
    <source>
        <strain evidence="6">M1</strain>
    </source>
</reference>
<dbReference type="RefSeq" id="XP_043135945.1">
    <property type="nucleotide sequence ID" value="XM_043278136.1"/>
</dbReference>
<dbReference type="Pfam" id="PF01565">
    <property type="entry name" value="FAD_binding_4"/>
    <property type="match status" value="1"/>
</dbReference>
<evidence type="ECO:0000256" key="1">
    <source>
        <dbReference type="ARBA" id="ARBA00005466"/>
    </source>
</evidence>
<dbReference type="PANTHER" id="PTHR42973">
    <property type="entry name" value="BINDING OXIDOREDUCTASE, PUTATIVE (AFU_ORTHOLOGUE AFUA_1G17690)-RELATED"/>
    <property type="match status" value="1"/>
</dbReference>
<comment type="similarity">
    <text evidence="1">Belongs to the oxygen-dependent FAD-linked oxidoreductase family.</text>
</comment>
<evidence type="ECO:0000313" key="6">
    <source>
        <dbReference type="EMBL" id="BCR87423.1"/>
    </source>
</evidence>
<dbReference type="GO" id="GO:0050660">
    <property type="term" value="F:flavin adenine dinucleotide binding"/>
    <property type="evidence" value="ECO:0007669"/>
    <property type="project" value="InterPro"/>
</dbReference>
<dbReference type="InterPro" id="IPR050416">
    <property type="entry name" value="FAD-linked_Oxidoreductase"/>
</dbReference>
<protein>
    <recommendedName>
        <fullName evidence="5">FAD linked oxidase N-terminal domain-containing protein</fullName>
    </recommendedName>
</protein>
<evidence type="ECO:0000256" key="4">
    <source>
        <dbReference type="ARBA" id="ARBA00023002"/>
    </source>
</evidence>
<proteinExistence type="inferred from homology"/>
<sequence length="136" mass="14657">MEDIVNAIGCVQLPTGSKVYSRLEKYGLAAVGGRPGDVGVGGLILGVGIPFFSSKYGFACDNVQQFEVVLTNSTPVNATATSHPDLFKALKGGGPNYRIVTHYTLYAISTNIWYHVVQYNESDYKDVLSAIFDTQG</sequence>
<dbReference type="InterPro" id="IPR016169">
    <property type="entry name" value="FAD-bd_PCMH_sub2"/>
</dbReference>
<dbReference type="Gene3D" id="3.30.465.10">
    <property type="match status" value="1"/>
</dbReference>
<dbReference type="GeneID" id="66981782"/>
<dbReference type="InterPro" id="IPR006094">
    <property type="entry name" value="Oxid_FAD_bind_N"/>
</dbReference>